<dbReference type="Proteomes" id="UP001372338">
    <property type="component" value="Unassembled WGS sequence"/>
</dbReference>
<comment type="caution">
    <text evidence="2">The sequence shown here is derived from an EMBL/GenBank/DDBJ whole genome shotgun (WGS) entry which is preliminary data.</text>
</comment>
<dbReference type="AlphaFoldDB" id="A0AAN9E3X2"/>
<keyword evidence="3" id="KW-1185">Reference proteome</keyword>
<organism evidence="2 3">
    <name type="scientific">Crotalaria pallida</name>
    <name type="common">Smooth rattlebox</name>
    <name type="synonym">Crotalaria striata</name>
    <dbReference type="NCBI Taxonomy" id="3830"/>
    <lineage>
        <taxon>Eukaryota</taxon>
        <taxon>Viridiplantae</taxon>
        <taxon>Streptophyta</taxon>
        <taxon>Embryophyta</taxon>
        <taxon>Tracheophyta</taxon>
        <taxon>Spermatophyta</taxon>
        <taxon>Magnoliopsida</taxon>
        <taxon>eudicotyledons</taxon>
        <taxon>Gunneridae</taxon>
        <taxon>Pentapetalae</taxon>
        <taxon>rosids</taxon>
        <taxon>fabids</taxon>
        <taxon>Fabales</taxon>
        <taxon>Fabaceae</taxon>
        <taxon>Papilionoideae</taxon>
        <taxon>50 kb inversion clade</taxon>
        <taxon>genistoids sensu lato</taxon>
        <taxon>core genistoids</taxon>
        <taxon>Crotalarieae</taxon>
        <taxon>Crotalaria</taxon>
    </lineage>
</organism>
<accession>A0AAN9E3X2</accession>
<proteinExistence type="predicted"/>
<feature type="signal peptide" evidence="1">
    <location>
        <begin position="1"/>
        <end position="20"/>
    </location>
</feature>
<dbReference type="EMBL" id="JAYWIO010000008">
    <property type="protein sequence ID" value="KAK7243220.1"/>
    <property type="molecule type" value="Genomic_DNA"/>
</dbReference>
<feature type="chain" id="PRO_5042993774" description="Secreted protein" evidence="1">
    <location>
        <begin position="21"/>
        <end position="82"/>
    </location>
</feature>
<protein>
    <recommendedName>
        <fullName evidence="4">Secreted protein</fullName>
    </recommendedName>
</protein>
<evidence type="ECO:0008006" key="4">
    <source>
        <dbReference type="Google" id="ProtNLM"/>
    </source>
</evidence>
<sequence>MDQLFLRLCYLCLFRICLLSFEHVIDKFLHGSCHHGAPRPFPKDAARLPSMVVSIDTVPGRPTVRKDWILHRFWSLLPSRHL</sequence>
<evidence type="ECO:0000256" key="1">
    <source>
        <dbReference type="SAM" id="SignalP"/>
    </source>
</evidence>
<name>A0AAN9E3X2_CROPI</name>
<keyword evidence="1" id="KW-0732">Signal</keyword>
<gene>
    <name evidence="2" type="ORF">RIF29_38010</name>
</gene>
<evidence type="ECO:0000313" key="3">
    <source>
        <dbReference type="Proteomes" id="UP001372338"/>
    </source>
</evidence>
<evidence type="ECO:0000313" key="2">
    <source>
        <dbReference type="EMBL" id="KAK7243220.1"/>
    </source>
</evidence>
<reference evidence="2 3" key="1">
    <citation type="submission" date="2024-01" db="EMBL/GenBank/DDBJ databases">
        <title>The genomes of 5 underutilized Papilionoideae crops provide insights into root nodulation and disease resistanc.</title>
        <authorList>
            <person name="Yuan L."/>
        </authorList>
    </citation>
    <scope>NUCLEOTIDE SEQUENCE [LARGE SCALE GENOMIC DNA]</scope>
    <source>
        <strain evidence="2">ZHUSHIDOU_FW_LH</strain>
        <tissue evidence="2">Leaf</tissue>
    </source>
</reference>